<evidence type="ECO:0000313" key="1">
    <source>
        <dbReference type="EMBL" id="KFD59701.1"/>
    </source>
</evidence>
<gene>
    <name evidence="1" type="ORF">M514_28119</name>
    <name evidence="2" type="ORF">M514_28120</name>
</gene>
<dbReference type="AlphaFoldDB" id="A0A085MR56"/>
<evidence type="ECO:0000313" key="2">
    <source>
        <dbReference type="EMBL" id="KFD59702.1"/>
    </source>
</evidence>
<accession>A0A085MR56</accession>
<sequence length="354" mass="41528">MVNYSNCHFIRSPIHLENQKFGRRPGRSIKISPELSKNGLVEVIGLDFLSSHYHALAAIQRLLTATNYKGNTKGVVLSRESNSFQFEGWIPRIKFTKTEFLEAYGVKRYKTSRNKYEFSGKEAETALEALYHLGHQPFLIVATRTRWNNGSQIVDRYQTLSPIIRIYEGWEGLTDEENDDIYLTPFNSPSTRKHKGFVVEPCPILVDQIDSYFVVKPANVYQEIKMRFPNASKYAYTFIDWIITAAAKKKRKITRDNSWPENMFLNVSVKSLAYILRMNRYIITRNWKKIELAVDRCIEIAIQLGWLSRRKQIEFMDSSKLSRKEILYLNKERFEEITKQSKEQMEQIEQAEHN</sequence>
<protein>
    <recommendedName>
        <fullName evidence="3">Virulence plasmid protein pGP2-D</fullName>
    </recommendedName>
</protein>
<dbReference type="EMBL" id="KL367761">
    <property type="protein sequence ID" value="KFD59702.1"/>
    <property type="molecule type" value="Genomic_DNA"/>
</dbReference>
<proteinExistence type="predicted"/>
<evidence type="ECO:0008006" key="3">
    <source>
        <dbReference type="Google" id="ProtNLM"/>
    </source>
</evidence>
<dbReference type="EMBL" id="KL367761">
    <property type="protein sequence ID" value="KFD59701.1"/>
    <property type="molecule type" value="Genomic_DNA"/>
</dbReference>
<dbReference type="Proteomes" id="UP000030758">
    <property type="component" value="Unassembled WGS sequence"/>
</dbReference>
<organism evidence="2">
    <name type="scientific">Trichuris suis</name>
    <name type="common">pig whipworm</name>
    <dbReference type="NCBI Taxonomy" id="68888"/>
    <lineage>
        <taxon>Eukaryota</taxon>
        <taxon>Metazoa</taxon>
        <taxon>Ecdysozoa</taxon>
        <taxon>Nematoda</taxon>
        <taxon>Enoplea</taxon>
        <taxon>Dorylaimia</taxon>
        <taxon>Trichinellida</taxon>
        <taxon>Trichuridae</taxon>
        <taxon>Trichuris</taxon>
    </lineage>
</organism>
<reference evidence="2" key="1">
    <citation type="journal article" date="2014" name="Nat. Genet.">
        <title>Genome and transcriptome of the porcine whipworm Trichuris suis.</title>
        <authorList>
            <person name="Jex A.R."/>
            <person name="Nejsum P."/>
            <person name="Schwarz E.M."/>
            <person name="Hu L."/>
            <person name="Young N.D."/>
            <person name="Hall R.S."/>
            <person name="Korhonen P.K."/>
            <person name="Liao S."/>
            <person name="Thamsborg S."/>
            <person name="Xia J."/>
            <person name="Xu P."/>
            <person name="Wang S."/>
            <person name="Scheerlinck J.P."/>
            <person name="Hofmann A."/>
            <person name="Sternberg P.W."/>
            <person name="Wang J."/>
            <person name="Gasser R.B."/>
        </authorList>
    </citation>
    <scope>NUCLEOTIDE SEQUENCE [LARGE SCALE GENOMIC DNA]</scope>
    <source>
        <strain evidence="2">DCEP-RM93F</strain>
    </source>
</reference>
<name>A0A085MR56_9BILA</name>